<dbReference type="STRING" id="159087.Daro_3429"/>
<dbReference type="Pfam" id="PF13620">
    <property type="entry name" value="CarboxypepD_reg"/>
    <property type="match status" value="1"/>
</dbReference>
<evidence type="ECO:0000313" key="2">
    <source>
        <dbReference type="EMBL" id="AAZ48158.1"/>
    </source>
</evidence>
<dbReference type="InterPro" id="IPR008969">
    <property type="entry name" value="CarboxyPept-like_regulatory"/>
</dbReference>
<gene>
    <name evidence="2" type="ordered locus">Daro_3429</name>
</gene>
<feature type="chain" id="PRO_5004233245" description="Lipoprotein" evidence="1">
    <location>
        <begin position="23"/>
        <end position="130"/>
    </location>
</feature>
<evidence type="ECO:0000256" key="1">
    <source>
        <dbReference type="SAM" id="SignalP"/>
    </source>
</evidence>
<dbReference type="HOGENOM" id="CLU_1934566_0_0_4"/>
<sequence length="130" mass="13916">MRSLFALFFPTAMCIALTGCCAFVPCHPATSLVGAVLNSDGLPVANANVSLYGTTSTTDSKGCFNMHVADALPFTFAVTAQGYKSAEIEAKPGFYNVQTKLAPTQSPEKSQIEWVSISPAEYRSFTPCKY</sequence>
<accession>Q47AH3</accession>
<dbReference type="Gene3D" id="2.60.40.1120">
    <property type="entry name" value="Carboxypeptidase-like, regulatory domain"/>
    <property type="match status" value="1"/>
</dbReference>
<dbReference type="OrthoDB" id="1109208at2"/>
<evidence type="ECO:0008006" key="3">
    <source>
        <dbReference type="Google" id="ProtNLM"/>
    </source>
</evidence>
<dbReference type="AlphaFoldDB" id="Q47AH3"/>
<proteinExistence type="predicted"/>
<name>Q47AH3_DECAR</name>
<dbReference type="SUPFAM" id="SSF49464">
    <property type="entry name" value="Carboxypeptidase regulatory domain-like"/>
    <property type="match status" value="1"/>
</dbReference>
<feature type="signal peptide" evidence="1">
    <location>
        <begin position="1"/>
        <end position="22"/>
    </location>
</feature>
<dbReference type="PROSITE" id="PS51257">
    <property type="entry name" value="PROKAR_LIPOPROTEIN"/>
    <property type="match status" value="1"/>
</dbReference>
<reference evidence="2" key="1">
    <citation type="submission" date="2005-08" db="EMBL/GenBank/DDBJ databases">
        <title>Complete sequence of Dechloromonas aromatica RCB.</title>
        <authorList>
            <person name="Salinero K.K."/>
            <person name="Copeland A."/>
            <person name="Lucas S."/>
            <person name="Lapidus A."/>
            <person name="Barry K."/>
            <person name="Detter J.C."/>
            <person name="Glavina T."/>
            <person name="Hammon N."/>
            <person name="Israni S."/>
            <person name="Pitluck S."/>
            <person name="Di Bartolo G."/>
            <person name="Trong S."/>
            <person name="Schmutz J."/>
            <person name="Larimer F."/>
            <person name="Land M."/>
            <person name="Ivanova N."/>
            <person name="Richardson P."/>
        </authorList>
    </citation>
    <scope>NUCLEOTIDE SEQUENCE</scope>
    <source>
        <strain evidence="2">RCB</strain>
    </source>
</reference>
<protein>
    <recommendedName>
        <fullName evidence="3">Lipoprotein</fullName>
    </recommendedName>
</protein>
<dbReference type="KEGG" id="dar:Daro_3429"/>
<keyword evidence="1" id="KW-0732">Signal</keyword>
<organism evidence="2">
    <name type="scientific">Dechloromonas aromatica (strain RCB)</name>
    <dbReference type="NCBI Taxonomy" id="159087"/>
    <lineage>
        <taxon>Bacteria</taxon>
        <taxon>Pseudomonadati</taxon>
        <taxon>Pseudomonadota</taxon>
        <taxon>Betaproteobacteria</taxon>
        <taxon>Rhodocyclales</taxon>
        <taxon>Azonexaceae</taxon>
        <taxon>Dechloromonas</taxon>
    </lineage>
</organism>
<dbReference type="EMBL" id="CP000089">
    <property type="protein sequence ID" value="AAZ48158.1"/>
    <property type="molecule type" value="Genomic_DNA"/>
</dbReference>
<dbReference type="eggNOG" id="ENOG502ZIV4">
    <property type="taxonomic scope" value="Bacteria"/>
</dbReference>